<dbReference type="AlphaFoldDB" id="A0A3Q9T977"/>
<evidence type="ECO:0000313" key="3">
    <source>
        <dbReference type="EMBL" id="AZY91882.1"/>
    </source>
</evidence>
<keyword evidence="3" id="KW-0808">Transferase</keyword>
<dbReference type="Pfam" id="PF00534">
    <property type="entry name" value="Glycos_transf_1"/>
    <property type="match status" value="1"/>
</dbReference>
<dbReference type="InterPro" id="IPR028098">
    <property type="entry name" value="Glyco_trans_4-like_N"/>
</dbReference>
<dbReference type="CDD" id="cd03820">
    <property type="entry name" value="GT4_AmsD-like"/>
    <property type="match status" value="1"/>
</dbReference>
<dbReference type="EMBL" id="MH678630">
    <property type="protein sequence ID" value="AZY91882.1"/>
    <property type="molecule type" value="Genomic_DNA"/>
</dbReference>
<dbReference type="PANTHER" id="PTHR12526:SF630">
    <property type="entry name" value="GLYCOSYLTRANSFERASE"/>
    <property type="match status" value="1"/>
</dbReference>
<dbReference type="GO" id="GO:0016757">
    <property type="term" value="F:glycosyltransferase activity"/>
    <property type="evidence" value="ECO:0007669"/>
    <property type="project" value="InterPro"/>
</dbReference>
<feature type="domain" description="Glycosyltransferase subfamily 4-like N-terminal" evidence="2">
    <location>
        <begin position="14"/>
        <end position="173"/>
    </location>
</feature>
<proteinExistence type="predicted"/>
<accession>A0A3Q9T977</accession>
<dbReference type="PANTHER" id="PTHR12526">
    <property type="entry name" value="GLYCOSYLTRANSFERASE"/>
    <property type="match status" value="1"/>
</dbReference>
<dbReference type="Pfam" id="PF13439">
    <property type="entry name" value="Glyco_transf_4"/>
    <property type="match status" value="1"/>
</dbReference>
<evidence type="ECO:0000259" key="1">
    <source>
        <dbReference type="Pfam" id="PF00534"/>
    </source>
</evidence>
<protein>
    <submittedName>
        <fullName evidence="3">Glycosyltransferase</fullName>
    </submittedName>
</protein>
<name>A0A3Q9T977_9LACT</name>
<organism evidence="3">
    <name type="scientific">Lactococcus lactis</name>
    <dbReference type="NCBI Taxonomy" id="1358"/>
    <lineage>
        <taxon>Bacteria</taxon>
        <taxon>Bacillati</taxon>
        <taxon>Bacillota</taxon>
        <taxon>Bacilli</taxon>
        <taxon>Lactobacillales</taxon>
        <taxon>Streptococcaceae</taxon>
        <taxon>Lactococcus</taxon>
    </lineage>
</organism>
<dbReference type="Gene3D" id="3.40.50.2000">
    <property type="entry name" value="Glycogen Phosphorylase B"/>
    <property type="match status" value="2"/>
</dbReference>
<sequence length="363" mass="41622">MRVCFISGVISRSGGTERVGTIIANHLANRGYDIRILSFWDRGKPYFQVFDNIKVDFLLDPKTEGKLYRTNIYPIVKLHNYLKRNQIDIVIDIDTALSYYTARAITNTKCKLVSWEHFNYWAMKLLNESKRYKAKELIKKKASALVVLTDDDRDEHIKQYDLPNSFVKTIHNPCMFENTSNYCFSNKTFLALGRLTQQKGFSMLLESWALVEKQLPDWNLIIAGTGELEESLLTQKNNLGLTQVSFPGHIKDVERLYRNASAYVLSSVYEGFPMVILEAQSYALPVIAYDCKTGPKDLVLDNVNGFLVANGDTEKLAQAMIEFAHDEERANNMSIEALKSLDRFNIEIIIDQWEALFKEILAN</sequence>
<reference evidence="3" key="1">
    <citation type="journal article" date="2019" name="FEMS Microbiol. Lett.">
        <title>High-throughput screening for texturing Lactococcus strains.</title>
        <authorList>
            <person name="Poulsen V.K."/>
            <person name="Derkx P."/>
            <person name="Oregaard G."/>
        </authorList>
    </citation>
    <scope>NUCLEOTIDE SEQUENCE</scope>
    <source>
        <strain evidence="3">Lll7</strain>
    </source>
</reference>
<feature type="domain" description="Glycosyl transferase family 1" evidence="1">
    <location>
        <begin position="187"/>
        <end position="337"/>
    </location>
</feature>
<dbReference type="InterPro" id="IPR001296">
    <property type="entry name" value="Glyco_trans_1"/>
</dbReference>
<evidence type="ECO:0000259" key="2">
    <source>
        <dbReference type="Pfam" id="PF13439"/>
    </source>
</evidence>
<dbReference type="SUPFAM" id="SSF53756">
    <property type="entry name" value="UDP-Glycosyltransferase/glycogen phosphorylase"/>
    <property type="match status" value="1"/>
</dbReference>